<dbReference type="Pfam" id="PF25278">
    <property type="entry name" value="DUF7872"/>
    <property type="match status" value="1"/>
</dbReference>
<dbReference type="PANTHER" id="PTHR33339">
    <property type="entry name" value="LYSM DOMAIN-CONTAINING PROTEIN"/>
    <property type="match status" value="1"/>
</dbReference>
<comment type="caution">
    <text evidence="3">The sequence shown here is derived from an EMBL/GenBank/DDBJ whole genome shotgun (WGS) entry which is preliminary data.</text>
</comment>
<dbReference type="PANTHER" id="PTHR33339:SF1">
    <property type="entry name" value="LYSM DOMAIN-CONTAINING PROTEIN"/>
    <property type="match status" value="1"/>
</dbReference>
<evidence type="ECO:0000256" key="1">
    <source>
        <dbReference type="SAM" id="SignalP"/>
    </source>
</evidence>
<keyword evidence="1" id="KW-0732">Signal</keyword>
<organism evidence="3 4">
    <name type="scientific">Fusarium beomiforme</name>
    <dbReference type="NCBI Taxonomy" id="44412"/>
    <lineage>
        <taxon>Eukaryota</taxon>
        <taxon>Fungi</taxon>
        <taxon>Dikarya</taxon>
        <taxon>Ascomycota</taxon>
        <taxon>Pezizomycotina</taxon>
        <taxon>Sordariomycetes</taxon>
        <taxon>Hypocreomycetidae</taxon>
        <taxon>Hypocreales</taxon>
        <taxon>Nectriaceae</taxon>
        <taxon>Fusarium</taxon>
        <taxon>Fusarium burgessii species complex</taxon>
    </lineage>
</organism>
<gene>
    <name evidence="3" type="ORF">FBEOM_4858</name>
</gene>
<dbReference type="InterPro" id="IPR057194">
    <property type="entry name" value="DUF7872"/>
</dbReference>
<protein>
    <recommendedName>
        <fullName evidence="2">DUF7872 domain-containing protein</fullName>
    </recommendedName>
</protein>
<evidence type="ECO:0000259" key="2">
    <source>
        <dbReference type="Pfam" id="PF25278"/>
    </source>
</evidence>
<evidence type="ECO:0000313" key="4">
    <source>
        <dbReference type="Proteomes" id="UP000730481"/>
    </source>
</evidence>
<dbReference type="AlphaFoldDB" id="A0A9P5DZI5"/>
<reference evidence="3" key="2">
    <citation type="submission" date="2020-02" db="EMBL/GenBank/DDBJ databases">
        <title>Identification and distribution of gene clusters putatively required for synthesis of sphingolipid metabolism inhibitors in phylogenetically diverse species of the filamentous fungus Fusarium.</title>
        <authorList>
            <person name="Kim H.-S."/>
            <person name="Busman M."/>
            <person name="Brown D.W."/>
            <person name="Divon H."/>
            <person name="Uhlig S."/>
            <person name="Proctor R.H."/>
        </authorList>
    </citation>
    <scope>NUCLEOTIDE SEQUENCE</scope>
    <source>
        <strain evidence="3">NRRL 25174</strain>
    </source>
</reference>
<proteinExistence type="predicted"/>
<dbReference type="EMBL" id="PVQB02000203">
    <property type="protein sequence ID" value="KAF4341200.1"/>
    <property type="molecule type" value="Genomic_DNA"/>
</dbReference>
<feature type="domain" description="DUF7872" evidence="2">
    <location>
        <begin position="188"/>
        <end position="399"/>
    </location>
</feature>
<dbReference type="Proteomes" id="UP000730481">
    <property type="component" value="Unassembled WGS sequence"/>
</dbReference>
<accession>A0A9P5DZI5</accession>
<keyword evidence="4" id="KW-1185">Reference proteome</keyword>
<evidence type="ECO:0000313" key="3">
    <source>
        <dbReference type="EMBL" id="KAF4341200.1"/>
    </source>
</evidence>
<reference evidence="3" key="1">
    <citation type="journal article" date="2017" name="Mycologia">
        <title>Fusarium algeriense, sp. nov., a novel toxigenic crown rot pathogen of durum wheat from Algeria is nested in the Fusarium burgessii species complex.</title>
        <authorList>
            <person name="Laraba I."/>
            <person name="Keddad A."/>
            <person name="Boureghda H."/>
            <person name="Abdallah N."/>
            <person name="Vaughan M.M."/>
            <person name="Proctor R.H."/>
            <person name="Busman M."/>
            <person name="O'Donnell K."/>
        </authorList>
    </citation>
    <scope>NUCLEOTIDE SEQUENCE</scope>
    <source>
        <strain evidence="3">NRRL 25174</strain>
    </source>
</reference>
<feature type="chain" id="PRO_5040498707" description="DUF7872 domain-containing protein" evidence="1">
    <location>
        <begin position="20"/>
        <end position="402"/>
    </location>
</feature>
<dbReference type="OrthoDB" id="2501761at2759"/>
<sequence length="402" mass="43857">MRSLPILSCAILAAPSAFGLAIRQSSTGAKSCDTEPLSQQTWTSLDIDKFLKDWTPNATATPTNNVQALADSFGAPNFFCGLDQFCNAGQPCVPVEPPAWYALLAIQNWNNYMNSMNTAITFSSNIISLKLPEIVSDLYPSPKDDVTPMQLVTRAITSTMGLIPFAGGLDVVKDTFTTTVNYVLTVVKPPTTDKFLQWSNVASSLGGVIQDYQAAVSDSIKKIIDTPVADAGGIYEQLQGGRFLGISQNFTQSALQKQMIDSFTLYSIGLALQAQKIFVLRMTNIQRKHDDTSASYALDSGDGTFTEYSLMQAGDNDNAMVMLDIGDKLSNKYSLPKERWLSDVVKCWEGNDKKQLADGFGDFLPIDPATPCLLNMNVCDLRAVEWGSKGIIQRCRDDGVNI</sequence>
<name>A0A9P5DZI5_9HYPO</name>
<feature type="signal peptide" evidence="1">
    <location>
        <begin position="1"/>
        <end position="19"/>
    </location>
</feature>